<dbReference type="Pfam" id="PF24850">
    <property type="entry name" value="CC_BshC"/>
    <property type="match status" value="1"/>
</dbReference>
<feature type="domain" description="Bacillithiol biosynthesis BshC C-terminal coiled-coil" evidence="4">
    <location>
        <begin position="386"/>
        <end position="544"/>
    </location>
</feature>
<keyword evidence="1 2" id="KW-0436">Ligase</keyword>
<comment type="similarity">
    <text evidence="2">Belongs to the BshC family.</text>
</comment>
<comment type="function">
    <text evidence="2">Involved in bacillithiol (BSH) biosynthesis. May catalyze the last step of the pathway, the addition of cysteine to glucosamine malate (GlcN-Mal) to generate BSH.</text>
</comment>
<dbReference type="Proteomes" id="UP000823486">
    <property type="component" value="Unassembled WGS sequence"/>
</dbReference>
<dbReference type="HAMAP" id="MF_01867">
    <property type="entry name" value="BshC"/>
    <property type="match status" value="1"/>
</dbReference>
<dbReference type="InterPro" id="IPR055398">
    <property type="entry name" value="Rossmann-like_BshC"/>
</dbReference>
<protein>
    <recommendedName>
        <fullName evidence="2">Putative cysteine ligase BshC</fullName>
        <ecNumber evidence="2">6.-.-.-</ecNumber>
    </recommendedName>
</protein>
<dbReference type="InterPro" id="IPR055399">
    <property type="entry name" value="CC_BshC"/>
</dbReference>
<dbReference type="EC" id="6.-.-.-" evidence="2"/>
<dbReference type="Pfam" id="PF10079">
    <property type="entry name" value="Rossmann-like_BshC"/>
    <property type="match status" value="1"/>
</dbReference>
<evidence type="ECO:0000259" key="4">
    <source>
        <dbReference type="Pfam" id="PF24850"/>
    </source>
</evidence>
<dbReference type="EMBL" id="JAFBFI010000006">
    <property type="protein sequence ID" value="MBM7692372.1"/>
    <property type="molecule type" value="Genomic_DNA"/>
</dbReference>
<evidence type="ECO:0000256" key="2">
    <source>
        <dbReference type="HAMAP-Rule" id="MF_01867"/>
    </source>
</evidence>
<reference evidence="5 6" key="1">
    <citation type="submission" date="2021-01" db="EMBL/GenBank/DDBJ databases">
        <title>Genomic Encyclopedia of Type Strains, Phase IV (KMG-IV): sequencing the most valuable type-strain genomes for metagenomic binning, comparative biology and taxonomic classification.</title>
        <authorList>
            <person name="Goeker M."/>
        </authorList>
    </citation>
    <scope>NUCLEOTIDE SEQUENCE [LARGE SCALE GENOMIC DNA]</scope>
    <source>
        <strain evidence="5 6">DSM 105482</strain>
    </source>
</reference>
<evidence type="ECO:0000313" key="5">
    <source>
        <dbReference type="EMBL" id="MBM7692372.1"/>
    </source>
</evidence>
<gene>
    <name evidence="2" type="primary">bshC</name>
    <name evidence="5" type="ORF">JOC77_001802</name>
</gene>
<dbReference type="NCBIfam" id="TIGR03998">
    <property type="entry name" value="thiol_BshC"/>
    <property type="match status" value="1"/>
</dbReference>
<organism evidence="5 6">
    <name type="scientific">Peribacillus deserti</name>
    <dbReference type="NCBI Taxonomy" id="673318"/>
    <lineage>
        <taxon>Bacteria</taxon>
        <taxon>Bacillati</taxon>
        <taxon>Bacillota</taxon>
        <taxon>Bacilli</taxon>
        <taxon>Bacillales</taxon>
        <taxon>Bacillaceae</taxon>
        <taxon>Peribacillus</taxon>
    </lineage>
</organism>
<dbReference type="PIRSF" id="PIRSF012535">
    <property type="entry name" value="UCP012535"/>
    <property type="match status" value="1"/>
</dbReference>
<sequence>MEIKDLVLPAINQFASDYISGRLKTDNFFHYDINDEKVYEKRYSDLMNRHFYRKDLADHIRQYMDPFGINDAVRINIEALTSEGSAVVIGGQQAGLLSGPLYTIHKALSVIKLAEQQEKALNKKVIPVFWIAGEDHDIQEVNHVYTMQNGKPDKVTFPMYITKKPMVSDVKLDYAAAVAWVEKVIESYGETNYTNELLQNVKKLVEESSSFSDFFARLMHAWFKGSGLLLIDAADPGLRKLETEYFTSMIKNAEFITDAVLSQQNLVEEAGYKKAIDIHSNAANLFYYDSKNQERTLLELDGKGNFIADKTASLSFTQTDMLQMAETRPESLSNNVVTRPIMQESLFPVLAFIAGPGEAAYWAELKQAFELFDMKMPPIVPRLNLTIVERSIETDLNELAIPLETALTGKTNDALDQYLKSIEDETLVNLHQKLIRNLEESHGDFAEQALKIDGSLRPLLDKNREFIQKQLDFIYEKTDEMNRRKHHIVINKYERITASLHPLNSPQERIWNPFYYLNKYGPDFITDLAELEYEFNNKHKVIFL</sequence>
<feature type="domain" description="Bacillithiol biosynthesis BshC N-terminal Rossmann-like" evidence="3">
    <location>
        <begin position="1"/>
        <end position="383"/>
    </location>
</feature>
<keyword evidence="6" id="KW-1185">Reference proteome</keyword>
<evidence type="ECO:0000256" key="1">
    <source>
        <dbReference type="ARBA" id="ARBA00022598"/>
    </source>
</evidence>
<evidence type="ECO:0000259" key="3">
    <source>
        <dbReference type="Pfam" id="PF10079"/>
    </source>
</evidence>
<dbReference type="RefSeq" id="WP_204541793.1">
    <property type="nucleotide sequence ID" value="NZ_JAFBFI010000006.1"/>
</dbReference>
<dbReference type="InterPro" id="IPR011199">
    <property type="entry name" value="Bacillithiol_biosynth_BshC"/>
</dbReference>
<accession>A0ABS2QGT3</accession>
<evidence type="ECO:0000313" key="6">
    <source>
        <dbReference type="Proteomes" id="UP000823486"/>
    </source>
</evidence>
<name>A0ABS2QGT3_9BACI</name>
<comment type="caution">
    <text evidence="5">The sequence shown here is derived from an EMBL/GenBank/DDBJ whole genome shotgun (WGS) entry which is preliminary data.</text>
</comment>
<proteinExistence type="inferred from homology"/>